<evidence type="ECO:0000313" key="2">
    <source>
        <dbReference type="Proteomes" id="UP000234323"/>
    </source>
</evidence>
<dbReference type="VEuPathDB" id="FungiDB:RhiirFUN_023487"/>
<reference evidence="1 2" key="1">
    <citation type="submission" date="2015-10" db="EMBL/GenBank/DDBJ databases">
        <title>Genome analyses suggest a sexual origin of heterokaryosis in a supposedly ancient asexual fungus.</title>
        <authorList>
            <person name="Ropars J."/>
            <person name="Sedzielewska K."/>
            <person name="Noel J."/>
            <person name="Charron P."/>
            <person name="Farinelli L."/>
            <person name="Marton T."/>
            <person name="Kruger M."/>
            <person name="Pelin A."/>
            <person name="Brachmann A."/>
            <person name="Corradi N."/>
        </authorList>
    </citation>
    <scope>NUCLEOTIDE SEQUENCE [LARGE SCALE GENOMIC DNA]</scope>
    <source>
        <strain evidence="1 2">A4</strain>
    </source>
</reference>
<comment type="caution">
    <text evidence="1">The sequence shown here is derived from an EMBL/GenBank/DDBJ whole genome shotgun (WGS) entry which is preliminary data.</text>
</comment>
<dbReference type="EMBL" id="LLXI01001673">
    <property type="protein sequence ID" value="PKY54733.1"/>
    <property type="molecule type" value="Genomic_DNA"/>
</dbReference>
<gene>
    <name evidence="1" type="ORF">RhiirA4_473708</name>
</gene>
<dbReference type="AlphaFoldDB" id="A0A2I1H783"/>
<protein>
    <submittedName>
        <fullName evidence="1">Uncharacterized protein</fullName>
    </submittedName>
</protein>
<accession>A0A2I1H783</accession>
<evidence type="ECO:0000313" key="1">
    <source>
        <dbReference type="EMBL" id="PKY54733.1"/>
    </source>
</evidence>
<proteinExistence type="predicted"/>
<keyword evidence="2" id="KW-1185">Reference proteome</keyword>
<organism evidence="1 2">
    <name type="scientific">Rhizophagus irregularis</name>
    <dbReference type="NCBI Taxonomy" id="588596"/>
    <lineage>
        <taxon>Eukaryota</taxon>
        <taxon>Fungi</taxon>
        <taxon>Fungi incertae sedis</taxon>
        <taxon>Mucoromycota</taxon>
        <taxon>Glomeromycotina</taxon>
        <taxon>Glomeromycetes</taxon>
        <taxon>Glomerales</taxon>
        <taxon>Glomeraceae</taxon>
        <taxon>Rhizophagus</taxon>
    </lineage>
</organism>
<dbReference type="Proteomes" id="UP000234323">
    <property type="component" value="Unassembled WGS sequence"/>
</dbReference>
<sequence length="268" mass="31098">MSVELIGSEKTVQSVFNDRYIDMYEKSHNRTDKLQNLKRRGSEGKTGQQVVEVHFPDGKLNNLSVCQMIHLYYNAEIVNCDRLIIKHDGGHKEIIHRRLLNVCEAHNGNWFAASNVICMIGNDQRRPDAGAWFQWLSYDELHEPIKNCCIPPDLWFEVFYNKDPDQENALEKIDMVQRDLDAIFNIEFVAIALPDERSPFRGNPNPETISILANQTGQNTRPYLAPYLIHWNANNIPVYYIISWNRHIVLRCGVILHFNIILDIISKP</sequence>
<name>A0A2I1H783_9GLOM</name>
<dbReference type="VEuPathDB" id="FungiDB:FUN_003374"/>
<dbReference type="VEuPathDB" id="FungiDB:RhiirA1_520748"/>